<organism evidence="1 2">
    <name type="scientific">Novosphingobium piscinae</name>
    <dbReference type="NCBI Taxonomy" id="1507448"/>
    <lineage>
        <taxon>Bacteria</taxon>
        <taxon>Pseudomonadati</taxon>
        <taxon>Pseudomonadota</taxon>
        <taxon>Alphaproteobacteria</taxon>
        <taxon>Sphingomonadales</taxon>
        <taxon>Sphingomonadaceae</taxon>
        <taxon>Novosphingobium</taxon>
    </lineage>
</organism>
<protein>
    <recommendedName>
        <fullName evidence="3">Phytoene synthase</fullName>
    </recommendedName>
</protein>
<reference evidence="1 2" key="1">
    <citation type="submission" date="2020-08" db="EMBL/GenBank/DDBJ databases">
        <title>The genome sequence of type strain Novosphingobium piscinae KCTC 42194.</title>
        <authorList>
            <person name="Liu Y."/>
        </authorList>
    </citation>
    <scope>NUCLEOTIDE SEQUENCE [LARGE SCALE GENOMIC DNA]</scope>
    <source>
        <strain evidence="1 2">KCTC 42194</strain>
    </source>
</reference>
<dbReference type="AlphaFoldDB" id="A0A7X1FYV4"/>
<sequence length="186" mass="19573">MVLALDARLAGVVRAAREPMLAQLRLAWWRDRLSEDPTVWPRGEPVLAALANWGKQAAGLVALVDGWEALLDEPPLTDAAIEGFVCGRSAAIGALAARVGVGPDEVVAAARDWALADLALHLGDPAERACASALIGSSKVTRLPRAMRPLAVMAGLNLRALRRGARDPLDGPVALLAAIRLGFVSR</sequence>
<comment type="caution">
    <text evidence="1">The sequence shown here is derived from an EMBL/GenBank/DDBJ whole genome shotgun (WGS) entry which is preliminary data.</text>
</comment>
<evidence type="ECO:0000313" key="1">
    <source>
        <dbReference type="EMBL" id="MBC2669498.1"/>
    </source>
</evidence>
<keyword evidence="2" id="KW-1185">Reference proteome</keyword>
<dbReference type="Proteomes" id="UP000551327">
    <property type="component" value="Unassembled WGS sequence"/>
</dbReference>
<evidence type="ECO:0000313" key="2">
    <source>
        <dbReference type="Proteomes" id="UP000551327"/>
    </source>
</evidence>
<name>A0A7X1FYV4_9SPHN</name>
<gene>
    <name evidence="1" type="ORF">H7F53_10115</name>
</gene>
<evidence type="ECO:0008006" key="3">
    <source>
        <dbReference type="Google" id="ProtNLM"/>
    </source>
</evidence>
<accession>A0A7X1FYV4</accession>
<proteinExistence type="predicted"/>
<dbReference type="EMBL" id="JACLAX010000008">
    <property type="protein sequence ID" value="MBC2669498.1"/>
    <property type="molecule type" value="Genomic_DNA"/>
</dbReference>